<name>A0AAE3U2Y6_9HYPH</name>
<organism evidence="2 3">
    <name type="scientific">Ferirhizobium litorale</name>
    <dbReference type="NCBI Taxonomy" id="2927786"/>
    <lineage>
        <taxon>Bacteria</taxon>
        <taxon>Pseudomonadati</taxon>
        <taxon>Pseudomonadota</taxon>
        <taxon>Alphaproteobacteria</taxon>
        <taxon>Hyphomicrobiales</taxon>
        <taxon>Rhizobiaceae</taxon>
        <taxon>Ferirhizobium</taxon>
    </lineage>
</organism>
<protein>
    <submittedName>
        <fullName evidence="2">Uncharacterized protein</fullName>
    </submittedName>
</protein>
<evidence type="ECO:0000313" key="2">
    <source>
        <dbReference type="EMBL" id="MDI7924609.1"/>
    </source>
</evidence>
<dbReference type="RefSeq" id="WP_311794680.1">
    <property type="nucleotide sequence ID" value="NZ_JALDYZ010000016.1"/>
</dbReference>
<proteinExistence type="predicted"/>
<reference evidence="2" key="1">
    <citation type="submission" date="2022-03" db="EMBL/GenBank/DDBJ databases">
        <title>Fererhizobium litorale gen. nov., sp. nov., isolated from sandy sediments of the Sea of Japan seashore.</title>
        <authorList>
            <person name="Romanenko L."/>
            <person name="Kurilenko V."/>
            <person name="Otstavnykh N."/>
            <person name="Svetashev V."/>
            <person name="Tekutyeva L."/>
            <person name="Isaeva M."/>
            <person name="Mikhailov V."/>
        </authorList>
    </citation>
    <scope>NUCLEOTIDE SEQUENCE</scope>
    <source>
        <strain evidence="2">KMM 9576</strain>
    </source>
</reference>
<comment type="caution">
    <text evidence="2">The sequence shown here is derived from an EMBL/GenBank/DDBJ whole genome shotgun (WGS) entry which is preliminary data.</text>
</comment>
<dbReference type="Proteomes" id="UP001161580">
    <property type="component" value="Unassembled WGS sequence"/>
</dbReference>
<gene>
    <name evidence="2" type="ORF">MRS75_21325</name>
</gene>
<accession>A0AAE3U2Y6</accession>
<evidence type="ECO:0000256" key="1">
    <source>
        <dbReference type="SAM" id="MobiDB-lite"/>
    </source>
</evidence>
<feature type="region of interest" description="Disordered" evidence="1">
    <location>
        <begin position="1"/>
        <end position="28"/>
    </location>
</feature>
<sequence>MKYNPPFGSPDPNAGYQDRNTPGAVSGSRVPAAAIENPQREIMAVIAAAGLDASNADLTQLLQAIQYLIAQSTGEGGDSNFVLMTEARTRLRIFPEVLTSDGRLPVTSPATGQVRIPAGYDFLHRGIFNVTTVQTDFATAANKIYHLRWNKTTGYALKDLADVGYNPGALAEDNVVFDSSYDDMLIARVATSGSNVATITNLANINVMREQKVTADFAFPPTGNGATANVSFPALNWARTPTPIVTWDKKSYDQTLPSTLDWDETIALVTTRYGVTATVMMDFGASSLNILRLTALA</sequence>
<dbReference type="AlphaFoldDB" id="A0AAE3U2Y6"/>
<dbReference type="EMBL" id="JALDYZ010000016">
    <property type="protein sequence ID" value="MDI7924609.1"/>
    <property type="molecule type" value="Genomic_DNA"/>
</dbReference>
<keyword evidence="3" id="KW-1185">Reference proteome</keyword>
<evidence type="ECO:0000313" key="3">
    <source>
        <dbReference type="Proteomes" id="UP001161580"/>
    </source>
</evidence>